<dbReference type="EMBL" id="JBHTLP010000002">
    <property type="protein sequence ID" value="MFD1139984.1"/>
    <property type="molecule type" value="Genomic_DNA"/>
</dbReference>
<evidence type="ECO:0000256" key="3">
    <source>
        <dbReference type="ARBA" id="ARBA00022475"/>
    </source>
</evidence>
<dbReference type="Proteomes" id="UP001597116">
    <property type="component" value="Unassembled WGS sequence"/>
</dbReference>
<gene>
    <name evidence="6" type="ORF">ACFQ4C_02655</name>
</gene>
<comment type="subcellular location">
    <subcellularLocation>
        <location evidence="1">Cell membrane</location>
    </subcellularLocation>
</comment>
<dbReference type="Gene3D" id="2.120.10.30">
    <property type="entry name" value="TolB, C-terminal domain"/>
    <property type="match status" value="1"/>
</dbReference>
<feature type="signal peptide" evidence="5">
    <location>
        <begin position="1"/>
        <end position="17"/>
    </location>
</feature>
<dbReference type="PROSITE" id="PS51257">
    <property type="entry name" value="PROKAR_LIPOPROTEIN"/>
    <property type="match status" value="1"/>
</dbReference>
<dbReference type="SUPFAM" id="SSF101898">
    <property type="entry name" value="NHL repeat"/>
    <property type="match status" value="1"/>
</dbReference>
<reference evidence="7" key="1">
    <citation type="journal article" date="2019" name="Int. J. Syst. Evol. Microbiol.">
        <title>The Global Catalogue of Microorganisms (GCM) 10K type strain sequencing project: providing services to taxonomists for standard genome sequencing and annotation.</title>
        <authorList>
            <consortium name="The Broad Institute Genomics Platform"/>
            <consortium name="The Broad Institute Genome Sequencing Center for Infectious Disease"/>
            <person name="Wu L."/>
            <person name="Ma J."/>
        </authorList>
    </citation>
    <scope>NUCLEOTIDE SEQUENCE [LARGE SCALE GENOMIC DNA]</scope>
    <source>
        <strain evidence="7">CCUG 55608</strain>
    </source>
</reference>
<feature type="chain" id="PRO_5046204222" evidence="5">
    <location>
        <begin position="18"/>
        <end position="278"/>
    </location>
</feature>
<keyword evidence="5" id="KW-0732">Signal</keyword>
<evidence type="ECO:0000313" key="7">
    <source>
        <dbReference type="Proteomes" id="UP001597116"/>
    </source>
</evidence>
<protein>
    <submittedName>
        <fullName evidence="6">SdiA-regulated domain-containing protein</fullName>
    </submittedName>
</protein>
<dbReference type="Pfam" id="PF06977">
    <property type="entry name" value="SdiA-regulated"/>
    <property type="match status" value="1"/>
</dbReference>
<proteinExistence type="inferred from homology"/>
<dbReference type="RefSeq" id="WP_265990061.1">
    <property type="nucleotide sequence ID" value="NZ_CP110973.1"/>
</dbReference>
<name>A0ABW3Q3B5_9BACT</name>
<evidence type="ECO:0000256" key="1">
    <source>
        <dbReference type="ARBA" id="ARBA00004236"/>
    </source>
</evidence>
<evidence type="ECO:0000313" key="6">
    <source>
        <dbReference type="EMBL" id="MFD1139984.1"/>
    </source>
</evidence>
<sequence>MIKISICLLALAGFLSACESKKTQADQVEETAERQTVPYDLKTPVKRFTLPDELEEISGLSYYKPNQLLCVQDELAVAYIYDVKKEQIADSSLFGNYGDFEGIEWVKDEIYTLKSNGDLYHFKPFSKSIARIPGNLPGKTEVEGLAYDPESDRLLIAVKEGGKKNDKVIYMYDLKSKVLFQGMILKEQALTEAGIDPKKFKPSGLAVHPKTGDFYLLTSVGKRLVVVNRKGRIVASEPLDSKLFRQPEGICFTPEGTLYIASEGDGKAGYILEFAHQP</sequence>
<dbReference type="InterPro" id="IPR011042">
    <property type="entry name" value="6-blade_b-propeller_TolB-like"/>
</dbReference>
<dbReference type="InterPro" id="IPR009722">
    <property type="entry name" value="YjiK/CarP"/>
</dbReference>
<accession>A0ABW3Q3B5</accession>
<keyword evidence="7" id="KW-1185">Reference proteome</keyword>
<comment type="caution">
    <text evidence="6">The sequence shown here is derived from an EMBL/GenBank/DDBJ whole genome shotgun (WGS) entry which is preliminary data.</text>
</comment>
<evidence type="ECO:0000256" key="4">
    <source>
        <dbReference type="ARBA" id="ARBA00023136"/>
    </source>
</evidence>
<evidence type="ECO:0000256" key="2">
    <source>
        <dbReference type="ARBA" id="ARBA00009852"/>
    </source>
</evidence>
<organism evidence="6 7">
    <name type="scientific">Larkinella insperata</name>
    <dbReference type="NCBI Taxonomy" id="332158"/>
    <lineage>
        <taxon>Bacteria</taxon>
        <taxon>Pseudomonadati</taxon>
        <taxon>Bacteroidota</taxon>
        <taxon>Cytophagia</taxon>
        <taxon>Cytophagales</taxon>
        <taxon>Spirosomataceae</taxon>
        <taxon>Larkinella</taxon>
    </lineage>
</organism>
<keyword evidence="3" id="KW-1003">Cell membrane</keyword>
<keyword evidence="4" id="KW-0472">Membrane</keyword>
<evidence type="ECO:0000256" key="5">
    <source>
        <dbReference type="SAM" id="SignalP"/>
    </source>
</evidence>
<comment type="similarity">
    <text evidence="2">Belongs to the YjiK family.</text>
</comment>